<keyword evidence="3" id="KW-1185">Reference proteome</keyword>
<gene>
    <name evidence="2" type="ORF">QQF64_007210</name>
</gene>
<feature type="compositionally biased region" description="Polar residues" evidence="1">
    <location>
        <begin position="1"/>
        <end position="18"/>
    </location>
</feature>
<reference evidence="2 3" key="1">
    <citation type="submission" date="2023-09" db="EMBL/GenBank/DDBJ databases">
        <authorList>
            <person name="Wang M."/>
        </authorList>
    </citation>
    <scope>NUCLEOTIDE SEQUENCE [LARGE SCALE GENOMIC DNA]</scope>
    <source>
        <strain evidence="2">GT-2023</strain>
        <tissue evidence="2">Liver</tissue>
    </source>
</reference>
<accession>A0ABR3MAP2</accession>
<feature type="region of interest" description="Disordered" evidence="1">
    <location>
        <begin position="1"/>
        <end position="22"/>
    </location>
</feature>
<evidence type="ECO:0000313" key="2">
    <source>
        <dbReference type="EMBL" id="KAL1261945.1"/>
    </source>
</evidence>
<evidence type="ECO:0000256" key="1">
    <source>
        <dbReference type="SAM" id="MobiDB-lite"/>
    </source>
</evidence>
<comment type="caution">
    <text evidence="2">The sequence shown here is derived from an EMBL/GenBank/DDBJ whole genome shotgun (WGS) entry which is preliminary data.</text>
</comment>
<evidence type="ECO:0000313" key="3">
    <source>
        <dbReference type="Proteomes" id="UP001558613"/>
    </source>
</evidence>
<dbReference type="EMBL" id="JAYMGO010000014">
    <property type="protein sequence ID" value="KAL1261945.1"/>
    <property type="molecule type" value="Genomic_DNA"/>
</dbReference>
<proteinExistence type="predicted"/>
<protein>
    <submittedName>
        <fullName evidence="2">Uncharacterized protein</fullName>
    </submittedName>
</protein>
<organism evidence="2 3">
    <name type="scientific">Cirrhinus molitorella</name>
    <name type="common">mud carp</name>
    <dbReference type="NCBI Taxonomy" id="172907"/>
    <lineage>
        <taxon>Eukaryota</taxon>
        <taxon>Metazoa</taxon>
        <taxon>Chordata</taxon>
        <taxon>Craniata</taxon>
        <taxon>Vertebrata</taxon>
        <taxon>Euteleostomi</taxon>
        <taxon>Actinopterygii</taxon>
        <taxon>Neopterygii</taxon>
        <taxon>Teleostei</taxon>
        <taxon>Ostariophysi</taxon>
        <taxon>Cypriniformes</taxon>
        <taxon>Cyprinidae</taxon>
        <taxon>Labeoninae</taxon>
        <taxon>Labeonini</taxon>
        <taxon>Cirrhinus</taxon>
    </lineage>
</organism>
<name>A0ABR3MAP2_9TELE</name>
<dbReference type="Proteomes" id="UP001558613">
    <property type="component" value="Unassembled WGS sequence"/>
</dbReference>
<sequence>MNIVSPYQSTLRAPSEFQSEPVFGSPAHEAMRAWMMERNRGVIGLFFTTREQDVSQGQGKAQKDAHQRHNSADTFHYRDVSHSTKMLYSNIVGDEATGDAAASQE</sequence>